<feature type="transmembrane region" description="Helical" evidence="1">
    <location>
        <begin position="170"/>
        <end position="191"/>
    </location>
</feature>
<dbReference type="InterPro" id="IPR051311">
    <property type="entry name" value="DedA_domain"/>
</dbReference>
<gene>
    <name evidence="3" type="ORF">HGMM_F21E04C20</name>
</gene>
<accession>H5SFE6</accession>
<organism evidence="3">
    <name type="scientific">uncultured Acidobacteriota bacterium</name>
    <dbReference type="NCBI Taxonomy" id="171953"/>
    <lineage>
        <taxon>Bacteria</taxon>
        <taxon>Pseudomonadati</taxon>
        <taxon>Acidobacteriota</taxon>
        <taxon>environmental samples</taxon>
    </lineage>
</organism>
<feature type="transmembrane region" description="Helical" evidence="1">
    <location>
        <begin position="59"/>
        <end position="81"/>
    </location>
</feature>
<keyword evidence="1" id="KW-1133">Transmembrane helix</keyword>
<feature type="transmembrane region" description="Helical" evidence="1">
    <location>
        <begin position="140"/>
        <end position="158"/>
    </location>
</feature>
<feature type="domain" description="VTT" evidence="2">
    <location>
        <begin position="73"/>
        <end position="193"/>
    </location>
</feature>
<evidence type="ECO:0000256" key="1">
    <source>
        <dbReference type="SAM" id="Phobius"/>
    </source>
</evidence>
<protein>
    <submittedName>
        <fullName evidence="3">Hypothetical conserved protein</fullName>
    </submittedName>
</protein>
<evidence type="ECO:0000259" key="2">
    <source>
        <dbReference type="Pfam" id="PF09335"/>
    </source>
</evidence>
<reference evidence="3" key="2">
    <citation type="journal article" date="2012" name="PLoS ONE">
        <title>A Deeply Branching Thermophilic Bacterium with an Ancient Acetyl-CoA Pathway Dominates a Subsurface Ecosystem.</title>
        <authorList>
            <person name="Takami H."/>
            <person name="Noguchi H."/>
            <person name="Takaki Y."/>
            <person name="Uchiyama I."/>
            <person name="Toyoda A."/>
            <person name="Nishi S."/>
            <person name="Chee G.-J."/>
            <person name="Arai W."/>
            <person name="Nunoura T."/>
            <person name="Itoh T."/>
            <person name="Hattori M."/>
            <person name="Takai K."/>
        </authorList>
    </citation>
    <scope>NUCLEOTIDE SEQUENCE</scope>
</reference>
<keyword evidence="1" id="KW-0812">Transmembrane</keyword>
<dbReference type="GO" id="GO:0005886">
    <property type="term" value="C:plasma membrane"/>
    <property type="evidence" value="ECO:0007669"/>
    <property type="project" value="TreeGrafter"/>
</dbReference>
<dbReference type="InterPro" id="IPR032816">
    <property type="entry name" value="VTT_dom"/>
</dbReference>
<name>H5SFE6_9BACT</name>
<sequence length="231" mass="25363">MRDAEERAKSKGTAPPAPLALLARCVLSGRSLVRGLRAGLRRLYDWTLRLAETPQAVLALFAIAFVESSFFPIPPDALLIAMVVATPRRFARYAAVCTLGSVLGGMFGYLIGYAFMETLGWRIIDFYNARALWGAFQAKYQAYGLIFLAIAAFTPIPYKVATIASGATQIDFLAFSFVSALGRGARFFLVAGLLRLFGEPIRAFIERYFDALSLLFVLLLIVGFLTLGVLR</sequence>
<dbReference type="PANTHER" id="PTHR42709">
    <property type="entry name" value="ALKALINE PHOSPHATASE LIKE PROTEIN"/>
    <property type="match status" value="1"/>
</dbReference>
<dbReference type="PANTHER" id="PTHR42709:SF11">
    <property type="entry name" value="DEDA FAMILY PROTEIN"/>
    <property type="match status" value="1"/>
</dbReference>
<evidence type="ECO:0000313" key="3">
    <source>
        <dbReference type="EMBL" id="BAL54882.1"/>
    </source>
</evidence>
<feature type="transmembrane region" description="Helical" evidence="1">
    <location>
        <begin position="211"/>
        <end position="230"/>
    </location>
</feature>
<proteinExistence type="predicted"/>
<dbReference type="Pfam" id="PF09335">
    <property type="entry name" value="VTT_dom"/>
    <property type="match status" value="1"/>
</dbReference>
<keyword evidence="1" id="KW-0472">Membrane</keyword>
<reference evidence="3" key="1">
    <citation type="journal article" date="2005" name="Environ. Microbiol.">
        <title>Genetic and functional properties of uncultivated thermophilic crenarchaeotes from a subsurface gold mine as revealed by analysis of genome fragments.</title>
        <authorList>
            <person name="Nunoura T."/>
            <person name="Hirayama H."/>
            <person name="Takami H."/>
            <person name="Oida H."/>
            <person name="Nishi S."/>
            <person name="Shimamura S."/>
            <person name="Suzuki Y."/>
            <person name="Inagaki F."/>
            <person name="Takai K."/>
            <person name="Nealson K.H."/>
            <person name="Horikoshi K."/>
        </authorList>
    </citation>
    <scope>NUCLEOTIDE SEQUENCE</scope>
</reference>
<feature type="transmembrane region" description="Helical" evidence="1">
    <location>
        <begin position="93"/>
        <end position="116"/>
    </location>
</feature>
<dbReference type="AlphaFoldDB" id="H5SFE6"/>
<dbReference type="EMBL" id="AP011702">
    <property type="protein sequence ID" value="BAL54882.1"/>
    <property type="molecule type" value="Genomic_DNA"/>
</dbReference>